<dbReference type="GO" id="GO:0016301">
    <property type="term" value="F:kinase activity"/>
    <property type="evidence" value="ECO:0007669"/>
    <property type="project" value="UniProtKB-KW"/>
</dbReference>
<dbReference type="CDD" id="cd02020">
    <property type="entry name" value="CMPK"/>
    <property type="match status" value="1"/>
</dbReference>
<dbReference type="Gene3D" id="3.40.50.300">
    <property type="entry name" value="P-loop containing nucleotide triphosphate hydrolases"/>
    <property type="match status" value="1"/>
</dbReference>
<dbReference type="HAMAP" id="MF_00238">
    <property type="entry name" value="Cytidyl_kinase_type1"/>
    <property type="match status" value="1"/>
</dbReference>
<reference evidence="10" key="1">
    <citation type="journal article" date="2014" name="Int. J. Syst. Evol. Microbiol.">
        <title>Complete genome of a new Firmicutes species belonging to the dominant human colonic microbiota ('Ruminococcus bicirculans') reveals two chromosomes and a selective capacity to utilize plant glucans.</title>
        <authorList>
            <consortium name="NISC Comparative Sequencing Program"/>
            <person name="Wegmann U."/>
            <person name="Louis P."/>
            <person name="Goesmann A."/>
            <person name="Henrissat B."/>
            <person name="Duncan S.H."/>
            <person name="Flint H.J."/>
        </authorList>
    </citation>
    <scope>NUCLEOTIDE SEQUENCE</scope>
    <source>
        <strain evidence="10">NBRC 107169</strain>
    </source>
</reference>
<keyword evidence="11" id="KW-1185">Reference proteome</keyword>
<dbReference type="RefSeq" id="WP_284363117.1">
    <property type="nucleotide sequence ID" value="NZ_BSNI01000002.1"/>
</dbReference>
<evidence type="ECO:0000313" key="10">
    <source>
        <dbReference type="EMBL" id="GLQ17166.1"/>
    </source>
</evidence>
<feature type="binding site" evidence="8">
    <location>
        <begin position="7"/>
        <end position="15"/>
    </location>
    <ligand>
        <name>ATP</name>
        <dbReference type="ChEBI" id="CHEBI:30616"/>
    </ligand>
</feature>
<comment type="catalytic activity">
    <reaction evidence="7 8">
        <text>CMP + ATP = CDP + ADP</text>
        <dbReference type="Rhea" id="RHEA:11600"/>
        <dbReference type="ChEBI" id="CHEBI:30616"/>
        <dbReference type="ChEBI" id="CHEBI:58069"/>
        <dbReference type="ChEBI" id="CHEBI:60377"/>
        <dbReference type="ChEBI" id="CHEBI:456216"/>
        <dbReference type="EC" id="2.7.4.25"/>
    </reaction>
</comment>
<keyword evidence="5 8" id="KW-0067">ATP-binding</keyword>
<evidence type="ECO:0000259" key="9">
    <source>
        <dbReference type="Pfam" id="PF02224"/>
    </source>
</evidence>
<accession>A0ABQ5US10</accession>
<dbReference type="EC" id="2.7.4.25" evidence="8"/>
<evidence type="ECO:0000256" key="8">
    <source>
        <dbReference type="HAMAP-Rule" id="MF_00238"/>
    </source>
</evidence>
<dbReference type="NCBIfam" id="TIGR00017">
    <property type="entry name" value="cmk"/>
    <property type="match status" value="1"/>
</dbReference>
<evidence type="ECO:0000256" key="4">
    <source>
        <dbReference type="ARBA" id="ARBA00022777"/>
    </source>
</evidence>
<dbReference type="InterPro" id="IPR011994">
    <property type="entry name" value="Cytidylate_kinase_dom"/>
</dbReference>
<keyword evidence="4 8" id="KW-0418">Kinase</keyword>
<dbReference type="InterPro" id="IPR003136">
    <property type="entry name" value="Cytidylate_kin"/>
</dbReference>
<evidence type="ECO:0000256" key="1">
    <source>
        <dbReference type="ARBA" id="ARBA00009427"/>
    </source>
</evidence>
<protein>
    <recommendedName>
        <fullName evidence="8">Cytidylate kinase</fullName>
        <shortName evidence="8">CK</shortName>
        <ecNumber evidence="8">2.7.4.25</ecNumber>
    </recommendedName>
    <alternativeName>
        <fullName evidence="8">Cytidine monophosphate kinase</fullName>
        <shortName evidence="8">CMP kinase</shortName>
    </alternativeName>
</protein>
<proteinExistence type="inferred from homology"/>
<keyword evidence="3 8" id="KW-0547">Nucleotide-binding</keyword>
<evidence type="ECO:0000256" key="5">
    <source>
        <dbReference type="ARBA" id="ARBA00022840"/>
    </source>
</evidence>
<evidence type="ECO:0000313" key="11">
    <source>
        <dbReference type="Proteomes" id="UP001161405"/>
    </source>
</evidence>
<reference evidence="10" key="2">
    <citation type="submission" date="2023-01" db="EMBL/GenBank/DDBJ databases">
        <title>Draft genome sequence of Maritalea porphyrae strain NBRC 107169.</title>
        <authorList>
            <person name="Sun Q."/>
            <person name="Mori K."/>
        </authorList>
    </citation>
    <scope>NUCLEOTIDE SEQUENCE</scope>
    <source>
        <strain evidence="10">NBRC 107169</strain>
    </source>
</reference>
<gene>
    <name evidence="8 10" type="primary">cmk</name>
    <name evidence="10" type="ORF">GCM10007879_14150</name>
</gene>
<dbReference type="InterPro" id="IPR027417">
    <property type="entry name" value="P-loop_NTPase"/>
</dbReference>
<feature type="domain" description="Cytidylate kinase" evidence="9">
    <location>
        <begin position="3"/>
        <end position="202"/>
    </location>
</feature>
<keyword evidence="8" id="KW-0963">Cytoplasm</keyword>
<name>A0ABQ5US10_9HYPH</name>
<evidence type="ECO:0000256" key="2">
    <source>
        <dbReference type="ARBA" id="ARBA00022679"/>
    </source>
</evidence>
<sequence>MLIAVDGPAASGKGTIAKRLAAHYGLSHLDTGLLYRGVGQQMMGREADANFESRAIDVAMSLDTGNLDEEALSTAEVGLAASKVAQIPEVRKALNRLQREFMERDGGAILDGRDIGTRICPQADVKLFITANADTRARRRTEQLLTRGLDVTYDGILEQIEKRDKDDRENPAGAFFQAADAHLLDTSKLSIEAAFQAALDIVERVTG</sequence>
<comment type="catalytic activity">
    <reaction evidence="6 8">
        <text>dCMP + ATP = dCDP + ADP</text>
        <dbReference type="Rhea" id="RHEA:25094"/>
        <dbReference type="ChEBI" id="CHEBI:30616"/>
        <dbReference type="ChEBI" id="CHEBI:57566"/>
        <dbReference type="ChEBI" id="CHEBI:58593"/>
        <dbReference type="ChEBI" id="CHEBI:456216"/>
        <dbReference type="EC" id="2.7.4.25"/>
    </reaction>
</comment>
<organism evidence="10 11">
    <name type="scientific">Maritalea porphyrae</name>
    <dbReference type="NCBI Taxonomy" id="880732"/>
    <lineage>
        <taxon>Bacteria</taxon>
        <taxon>Pseudomonadati</taxon>
        <taxon>Pseudomonadota</taxon>
        <taxon>Alphaproteobacteria</taxon>
        <taxon>Hyphomicrobiales</taxon>
        <taxon>Devosiaceae</taxon>
        <taxon>Maritalea</taxon>
    </lineage>
</organism>
<dbReference type="Proteomes" id="UP001161405">
    <property type="component" value="Unassembled WGS sequence"/>
</dbReference>
<dbReference type="EMBL" id="BSNI01000002">
    <property type="protein sequence ID" value="GLQ17166.1"/>
    <property type="molecule type" value="Genomic_DNA"/>
</dbReference>
<evidence type="ECO:0000256" key="7">
    <source>
        <dbReference type="ARBA" id="ARBA00048478"/>
    </source>
</evidence>
<dbReference type="Pfam" id="PF02224">
    <property type="entry name" value="Cytidylate_kin"/>
    <property type="match status" value="1"/>
</dbReference>
<comment type="subcellular location">
    <subcellularLocation>
        <location evidence="8">Cytoplasm</location>
    </subcellularLocation>
</comment>
<comment type="similarity">
    <text evidence="1 8">Belongs to the cytidylate kinase family. Type 1 subfamily.</text>
</comment>
<keyword evidence="2 8" id="KW-0808">Transferase</keyword>
<comment type="caution">
    <text evidence="10">The sequence shown here is derived from an EMBL/GenBank/DDBJ whole genome shotgun (WGS) entry which is preliminary data.</text>
</comment>
<evidence type="ECO:0000256" key="6">
    <source>
        <dbReference type="ARBA" id="ARBA00047615"/>
    </source>
</evidence>
<dbReference type="SUPFAM" id="SSF52540">
    <property type="entry name" value="P-loop containing nucleoside triphosphate hydrolases"/>
    <property type="match status" value="1"/>
</dbReference>
<evidence type="ECO:0000256" key="3">
    <source>
        <dbReference type="ARBA" id="ARBA00022741"/>
    </source>
</evidence>